<sequence length="246" mass="26256">RLPSVLPVPQGAYHRRGLSPSVSACLPCQHQTLSPRQGDRRRPKSGGGLGQYLRRPDEPAGTRPGSSAGAVRRAGNPETVVRGRGEQQSKSTLALEEFRALEGTSPSELHKEASYYYLCRTAGPGVLKTPFTASAPLRRRRDSASGGESRTALPFAGSASALSRRLERPQRVGRSPTASGWSDGLDRDLRLNAIPAAPPVAASYLWRRVTTSQSLANRSLQEEAPEAANGNSSVGNLLTGPSARRI</sequence>
<reference evidence="2 3" key="1">
    <citation type="submission" date="2020-04" db="EMBL/GenBank/DDBJ databases">
        <title>Perkinsus olseni comparative genomics.</title>
        <authorList>
            <person name="Bogema D.R."/>
        </authorList>
    </citation>
    <scope>NUCLEOTIDE SEQUENCE [LARGE SCALE GENOMIC DNA]</scope>
    <source>
        <strain evidence="2 3">ATCC PRA-207</strain>
    </source>
</reference>
<evidence type="ECO:0000256" key="1">
    <source>
        <dbReference type="SAM" id="MobiDB-lite"/>
    </source>
</evidence>
<accession>A0A7J6RQV9</accession>
<feature type="non-terminal residue" evidence="2">
    <location>
        <position position="246"/>
    </location>
</feature>
<dbReference type="EMBL" id="JABANO010023678">
    <property type="protein sequence ID" value="KAF4723139.1"/>
    <property type="molecule type" value="Genomic_DNA"/>
</dbReference>
<feature type="region of interest" description="Disordered" evidence="1">
    <location>
        <begin position="218"/>
        <end position="246"/>
    </location>
</feature>
<keyword evidence="3" id="KW-1185">Reference proteome</keyword>
<dbReference type="Proteomes" id="UP000553632">
    <property type="component" value="Unassembled WGS sequence"/>
</dbReference>
<comment type="caution">
    <text evidence="2">The sequence shown here is derived from an EMBL/GenBank/DDBJ whole genome shotgun (WGS) entry which is preliminary data.</text>
</comment>
<evidence type="ECO:0000313" key="3">
    <source>
        <dbReference type="Proteomes" id="UP000553632"/>
    </source>
</evidence>
<dbReference type="AlphaFoldDB" id="A0A7J6RQV9"/>
<organism evidence="2 3">
    <name type="scientific">Perkinsus olseni</name>
    <name type="common">Perkinsus atlanticus</name>
    <dbReference type="NCBI Taxonomy" id="32597"/>
    <lineage>
        <taxon>Eukaryota</taxon>
        <taxon>Sar</taxon>
        <taxon>Alveolata</taxon>
        <taxon>Perkinsozoa</taxon>
        <taxon>Perkinsea</taxon>
        <taxon>Perkinsida</taxon>
        <taxon>Perkinsidae</taxon>
        <taxon>Perkinsus</taxon>
    </lineage>
</organism>
<feature type="non-terminal residue" evidence="2">
    <location>
        <position position="1"/>
    </location>
</feature>
<feature type="region of interest" description="Disordered" evidence="1">
    <location>
        <begin position="1"/>
        <end position="93"/>
    </location>
</feature>
<proteinExistence type="predicted"/>
<name>A0A7J6RQV9_PEROL</name>
<feature type="region of interest" description="Disordered" evidence="1">
    <location>
        <begin position="128"/>
        <end position="184"/>
    </location>
</feature>
<protein>
    <submittedName>
        <fullName evidence="2">Uncharacterized protein</fullName>
    </submittedName>
</protein>
<evidence type="ECO:0000313" key="2">
    <source>
        <dbReference type="EMBL" id="KAF4723139.1"/>
    </source>
</evidence>
<gene>
    <name evidence="2" type="ORF">FOZ63_005011</name>
</gene>